<keyword evidence="12" id="KW-0325">Glycoprotein</keyword>
<evidence type="ECO:0000256" key="9">
    <source>
        <dbReference type="ARBA" id="ARBA00022989"/>
    </source>
</evidence>
<keyword evidence="6" id="KW-0808">Transferase</keyword>
<evidence type="ECO:0000256" key="3">
    <source>
        <dbReference type="ARBA" id="ARBA00004922"/>
    </source>
</evidence>
<dbReference type="GO" id="GO:0000139">
    <property type="term" value="C:Golgi membrane"/>
    <property type="evidence" value="ECO:0007669"/>
    <property type="project" value="UniProtKB-SubCell"/>
</dbReference>
<comment type="pathway">
    <text evidence="3">Protein modification; protein glycosylation.</text>
</comment>
<keyword evidence="13" id="KW-0464">Manganese</keyword>
<keyword evidence="11 16" id="KW-0472">Membrane</keyword>
<comment type="similarity">
    <text evidence="4 16">Belongs to the glycosyltransferase 31 family.</text>
</comment>
<keyword evidence="7 16" id="KW-0812">Transmembrane</keyword>
<organism evidence="17 18">
    <name type="scientific">Oryzias javanicus</name>
    <name type="common">Javanese ricefish</name>
    <name type="synonym">Aplocheilus javanicus</name>
    <dbReference type="NCBI Taxonomy" id="123683"/>
    <lineage>
        <taxon>Eukaryota</taxon>
        <taxon>Metazoa</taxon>
        <taxon>Chordata</taxon>
        <taxon>Craniata</taxon>
        <taxon>Vertebrata</taxon>
        <taxon>Euteleostomi</taxon>
        <taxon>Actinopterygii</taxon>
        <taxon>Neopterygii</taxon>
        <taxon>Teleostei</taxon>
        <taxon>Neoteleostei</taxon>
        <taxon>Acanthomorphata</taxon>
        <taxon>Ovalentaria</taxon>
        <taxon>Atherinomorphae</taxon>
        <taxon>Beloniformes</taxon>
        <taxon>Adrianichthyidae</taxon>
        <taxon>Oryziinae</taxon>
        <taxon>Oryzias</taxon>
    </lineage>
</organism>
<reference evidence="17 18" key="1">
    <citation type="submission" date="2018-11" db="EMBL/GenBank/DDBJ databases">
        <authorList>
            <person name="Lopez-Roques C."/>
            <person name="Donnadieu C."/>
            <person name="Bouchez O."/>
            <person name="Klopp C."/>
            <person name="Cabau C."/>
            <person name="Zahm M."/>
        </authorList>
    </citation>
    <scope>NUCLEOTIDE SEQUENCE [LARGE SCALE GENOMIC DNA]</scope>
    <source>
        <strain evidence="17">RS831</strain>
        <tissue evidence="17">Whole body</tissue>
    </source>
</reference>
<evidence type="ECO:0000256" key="11">
    <source>
        <dbReference type="ARBA" id="ARBA00023136"/>
    </source>
</evidence>
<keyword evidence="10 16" id="KW-0333">Golgi apparatus</keyword>
<comment type="catalytic activity">
    <reaction evidence="14">
        <text>a beta-D-galactosyl-(1-&gt;4)-N-acetyl-beta-D-glucosaminyl derivative + UDP-N-acetyl-alpha-D-glucosamine = an N-acetyl-beta-D-glucosaminyl-(1-&gt;3)-beta-D-galactosyl-(1-&gt;4)-N-acetyl-beta-D-glucosaminyl derivative + UDP + H(+)</text>
        <dbReference type="Rhea" id="RHEA:14389"/>
        <dbReference type="ChEBI" id="CHEBI:15378"/>
        <dbReference type="ChEBI" id="CHEBI:57705"/>
        <dbReference type="ChEBI" id="CHEBI:58223"/>
        <dbReference type="ChEBI" id="CHEBI:133507"/>
        <dbReference type="ChEBI" id="CHEBI:134090"/>
        <dbReference type="EC" id="2.4.1.149"/>
    </reaction>
</comment>
<evidence type="ECO:0000256" key="2">
    <source>
        <dbReference type="ARBA" id="ARBA00004323"/>
    </source>
</evidence>
<evidence type="ECO:0000256" key="1">
    <source>
        <dbReference type="ARBA" id="ARBA00001936"/>
    </source>
</evidence>
<comment type="subunit">
    <text evidence="15">Interacts with B3GNT8; this interaction greatly increases B3GNT2 catalytic activity, independently of B3GNT8 enzymatic activity.</text>
</comment>
<name>A0A437DND2_ORYJA</name>
<evidence type="ECO:0000256" key="10">
    <source>
        <dbReference type="ARBA" id="ARBA00023034"/>
    </source>
</evidence>
<protein>
    <recommendedName>
        <fullName evidence="16">Hexosyltransferase</fullName>
        <ecNumber evidence="16">2.4.1.-</ecNumber>
    </recommendedName>
</protein>
<reference evidence="17 18" key="2">
    <citation type="submission" date="2019-01" db="EMBL/GenBank/DDBJ databases">
        <title>A chromosome length genome reference of the Java medaka (oryzias javanicus).</title>
        <authorList>
            <person name="Herpin A."/>
            <person name="Takehana Y."/>
            <person name="Naruse K."/>
            <person name="Ansai S."/>
            <person name="Kawaguchi M."/>
        </authorList>
    </citation>
    <scope>NUCLEOTIDE SEQUENCE [LARGE SCALE GENOMIC DNA]</scope>
    <source>
        <strain evidence="17">RS831</strain>
        <tissue evidence="17">Whole body</tissue>
    </source>
</reference>
<dbReference type="FunFam" id="3.90.550.50:FF:000010">
    <property type="entry name" value="Hexosyltransferase"/>
    <property type="match status" value="1"/>
</dbReference>
<dbReference type="Proteomes" id="UP000283210">
    <property type="component" value="Chromosome 1"/>
</dbReference>
<evidence type="ECO:0000313" key="18">
    <source>
        <dbReference type="Proteomes" id="UP000283210"/>
    </source>
</evidence>
<feature type="transmembrane region" description="Helical" evidence="16">
    <location>
        <begin position="96"/>
        <end position="117"/>
    </location>
</feature>
<dbReference type="Gene3D" id="3.90.550.50">
    <property type="match status" value="1"/>
</dbReference>
<dbReference type="EMBL" id="CM012437">
    <property type="protein sequence ID" value="RVE76518.1"/>
    <property type="molecule type" value="Genomic_DNA"/>
</dbReference>
<evidence type="ECO:0000256" key="13">
    <source>
        <dbReference type="ARBA" id="ARBA00023211"/>
    </source>
</evidence>
<dbReference type="Pfam" id="PF01762">
    <property type="entry name" value="Galactosyl_T"/>
    <property type="match status" value="1"/>
</dbReference>
<keyword evidence="18" id="KW-1185">Reference proteome</keyword>
<dbReference type="AlphaFoldDB" id="A0A437DND2"/>
<dbReference type="PANTHER" id="PTHR11214">
    <property type="entry name" value="BETA-1,3-N-ACETYLGLUCOSAMINYLTRANSFERASE"/>
    <property type="match status" value="1"/>
</dbReference>
<keyword evidence="9 16" id="KW-1133">Transmembrane helix</keyword>
<dbReference type="EC" id="2.4.1.-" evidence="16"/>
<accession>A0A437DND2</accession>
<evidence type="ECO:0000256" key="16">
    <source>
        <dbReference type="RuleBase" id="RU363063"/>
    </source>
</evidence>
<evidence type="ECO:0000256" key="8">
    <source>
        <dbReference type="ARBA" id="ARBA00022968"/>
    </source>
</evidence>
<evidence type="ECO:0000256" key="6">
    <source>
        <dbReference type="ARBA" id="ARBA00022679"/>
    </source>
</evidence>
<evidence type="ECO:0000256" key="12">
    <source>
        <dbReference type="ARBA" id="ARBA00023180"/>
    </source>
</evidence>
<dbReference type="PANTHER" id="PTHR11214:SF25">
    <property type="entry name" value="N-ACETYLLACTOSAMINIDE BETA-1,3-N-ACETYLGLUCOSAMINYLTRANSFERASE 2"/>
    <property type="match status" value="1"/>
</dbReference>
<dbReference type="GO" id="GO:0006493">
    <property type="term" value="P:protein O-linked glycosylation"/>
    <property type="evidence" value="ECO:0007669"/>
    <property type="project" value="TreeGrafter"/>
</dbReference>
<dbReference type="OrthoDB" id="2139606at2759"/>
<dbReference type="InterPro" id="IPR002659">
    <property type="entry name" value="Glyco_trans_31"/>
</dbReference>
<dbReference type="GO" id="GO:0008532">
    <property type="term" value="F:N-acetyllactosaminide beta-1,3-N-acetylglucosaminyltransferase activity"/>
    <property type="evidence" value="ECO:0007669"/>
    <property type="project" value="UniProtKB-EC"/>
</dbReference>
<keyword evidence="5 16" id="KW-0328">Glycosyltransferase</keyword>
<evidence type="ECO:0000256" key="15">
    <source>
        <dbReference type="ARBA" id="ARBA00065824"/>
    </source>
</evidence>
<sequence length="487" mass="56353">MRECLRAHASQEGRAGPLYLSLSQRTRGSPVPSPPWFDFETRTGSDPEFDGDPREFSCFQFLMAGEPTKAASYILEFLQYVIDAECGTMSVPRRKVLMLCGLMGFNIFVCVLMGLSWKFGGARGNEKIKIPERFWSRQVLSESFWNKEQQRLDFINNPLLSAEPANDSLEAQLDWLHDPGPRDPCKPDWRVTTQIFDYNILPRRFKDFLLHMRCRSYPMLINETHICDRKPFLLLVVKSLIPHFDRRQAIRNTWGRTGVYASRNVATVFLLGNTIPGDSFPDLQEMLNHEARIHRDLLQWDYRDTFFNLTLKEVLFLEWFGKHCAQAQYVFKGDDDVFVNTLRILYYLEGLTEDKATDLFIGDVISNAGPHREQKLKYFIPESVYVGGYPPYAGGGGYLFSGGVALQLYNVSKQVVLYPIDDVYTGMCLKKLGLVPQKHDGFKTFDIEEKYKNNPCIYRTLMVVHSRTPQEMLKIWQWIIHPELDCL</sequence>
<dbReference type="GO" id="GO:0030311">
    <property type="term" value="P:poly-N-acetyllactosamine biosynthetic process"/>
    <property type="evidence" value="ECO:0007669"/>
    <property type="project" value="TreeGrafter"/>
</dbReference>
<proteinExistence type="inferred from homology"/>
<evidence type="ECO:0000256" key="4">
    <source>
        <dbReference type="ARBA" id="ARBA00008661"/>
    </source>
</evidence>
<comment type="subcellular location">
    <subcellularLocation>
        <location evidence="2 16">Golgi apparatus membrane</location>
        <topology evidence="2 16">Single-pass type II membrane protein</topology>
    </subcellularLocation>
</comment>
<evidence type="ECO:0000256" key="14">
    <source>
        <dbReference type="ARBA" id="ARBA00050470"/>
    </source>
</evidence>
<comment type="cofactor">
    <cofactor evidence="1">
        <name>Mn(2+)</name>
        <dbReference type="ChEBI" id="CHEBI:29035"/>
    </cofactor>
</comment>
<gene>
    <name evidence="17" type="ORF">OJAV_G00008820</name>
</gene>
<keyword evidence="8 16" id="KW-0735">Signal-anchor</keyword>
<evidence type="ECO:0000256" key="7">
    <source>
        <dbReference type="ARBA" id="ARBA00022692"/>
    </source>
</evidence>
<evidence type="ECO:0000256" key="5">
    <source>
        <dbReference type="ARBA" id="ARBA00022676"/>
    </source>
</evidence>
<evidence type="ECO:0000313" key="17">
    <source>
        <dbReference type="EMBL" id="RVE76518.1"/>
    </source>
</evidence>